<dbReference type="Proteomes" id="UP001177744">
    <property type="component" value="Unassembled WGS sequence"/>
</dbReference>
<evidence type="ECO:0000256" key="10">
    <source>
        <dbReference type="ARBA" id="ARBA00047554"/>
    </source>
</evidence>
<evidence type="ECO:0000256" key="2">
    <source>
        <dbReference type="ARBA" id="ARBA00005073"/>
    </source>
</evidence>
<dbReference type="SUPFAM" id="SSF51905">
    <property type="entry name" value="FAD/NAD(P)-binding domain"/>
    <property type="match status" value="1"/>
</dbReference>
<feature type="region of interest" description="Disordered" evidence="12">
    <location>
        <begin position="326"/>
        <end position="345"/>
    </location>
</feature>
<comment type="function">
    <text evidence="1 11">Catalyzes the 6-electron oxidation of protoporphyrinogen-IX to form protoporphyrin-IX.</text>
</comment>
<evidence type="ECO:0000256" key="8">
    <source>
        <dbReference type="ARBA" id="ARBA00023133"/>
    </source>
</evidence>
<dbReference type="GO" id="GO:0006782">
    <property type="term" value="P:protoporphyrinogen IX biosynthetic process"/>
    <property type="evidence" value="ECO:0007669"/>
    <property type="project" value="UniProtKB-UniRule"/>
</dbReference>
<comment type="cofactor">
    <cofactor evidence="11">
        <name>FAD</name>
        <dbReference type="ChEBI" id="CHEBI:57692"/>
    </cofactor>
    <text evidence="11">Binds 1 FAD per subunit.</text>
</comment>
<dbReference type="PANTHER" id="PTHR42923">
    <property type="entry name" value="PROTOPORPHYRINOGEN OXIDASE"/>
    <property type="match status" value="1"/>
</dbReference>
<evidence type="ECO:0000256" key="3">
    <source>
        <dbReference type="ARBA" id="ARBA00010551"/>
    </source>
</evidence>
<dbReference type="GO" id="GO:0005743">
    <property type="term" value="C:mitochondrial inner membrane"/>
    <property type="evidence" value="ECO:0007669"/>
    <property type="project" value="UniProtKB-SubCell"/>
</dbReference>
<feature type="region of interest" description="Disordered" evidence="12">
    <location>
        <begin position="271"/>
        <end position="290"/>
    </location>
</feature>
<reference evidence="14" key="1">
    <citation type="submission" date="2023-06" db="EMBL/GenBank/DDBJ databases">
        <title>Reference genome for the Northern bat (Eptesicus nilssonii), a most northern bat species.</title>
        <authorList>
            <person name="Laine V.N."/>
            <person name="Pulliainen A.T."/>
            <person name="Lilley T.M."/>
        </authorList>
    </citation>
    <scope>NUCLEOTIDE SEQUENCE</scope>
    <source>
        <strain evidence="14">BLF_Eptnil</strain>
        <tissue evidence="14">Kidney</tissue>
    </source>
</reference>
<dbReference type="InterPro" id="IPR036188">
    <property type="entry name" value="FAD/NAD-bd_sf"/>
</dbReference>
<gene>
    <name evidence="14" type="ORF">QTO34_011753</name>
</gene>
<sequence>MGSGLVRRRDLQSAGPGKGPGPGAGALAGAAPGATRAARADSTGVAVSPRGARAGSLRTCTTGSSLTFSRASRGLPMGRTVVVLGGGISGLAASYHLSRTPGAPKVVLVEGSERLGGWIRSVRGPGGAVFELGPRGIRPAGARGARTLLLVRLRGARRGGVLERVGGGDAYLVVGSSFLLLPGTCGEQVSELGLASEVLPVRGDHPAARNRFLYVGGALHALPAGLRGLLRPSPPFSKPLLWAGLRDLTAPQGSDPDETVHSFVERRLGPEVTLPRGLEPPPHPPGSSMSLGSVCHFIPRSLQNSTLEGGCLQGPLPLLTVAASEPKPEPLTRPAQQGSENQGADPWPLGAVSPQVAALAADSLCRGVFAGSSRELSVRSCFPSLFQAERAHRSVLLGLLLGTGQSSQPDSALVRQARAERWSQWSLRGGLEMLPQALTTHLTRRGVTVLRGHPVCGLSLQAGRWKVSLGGSCLEADHVISALPAPVLSKLLPAEAAPLARVLGTIRAVSVAVVNLQYQGAQLPVQVRSKCPGNVYDSVAFPEQDGSPPGLRVTVMLGGSWLQALEARGCAFSQELFQQQAQEAAATQLGLKEPPSHCLVHLHRHCIPQYTLGHWRKLESAAHFLAVHRLPLTLAGASYEGVAVNDCIESGRQAAARALGLELDR</sequence>
<keyword evidence="15" id="KW-1185">Reference proteome</keyword>
<evidence type="ECO:0000256" key="1">
    <source>
        <dbReference type="ARBA" id="ARBA00002600"/>
    </source>
</evidence>
<evidence type="ECO:0000313" key="15">
    <source>
        <dbReference type="Proteomes" id="UP001177744"/>
    </source>
</evidence>
<dbReference type="EC" id="1.3.3.4" evidence="4 11"/>
<comment type="pathway">
    <text evidence="2 11">Porphyrin-containing compound metabolism; protoporphyrin-IX biosynthesis; protoporphyrin-IX from protoporphyrinogen-IX: step 1/1.</text>
</comment>
<feature type="region of interest" description="Disordered" evidence="12">
    <location>
        <begin position="1"/>
        <end position="56"/>
    </location>
</feature>
<evidence type="ECO:0000256" key="9">
    <source>
        <dbReference type="ARBA" id="ARBA00023244"/>
    </source>
</evidence>
<evidence type="ECO:0000256" key="5">
    <source>
        <dbReference type="ARBA" id="ARBA00022630"/>
    </source>
</evidence>
<comment type="subcellular location">
    <subcellularLocation>
        <location evidence="11">Mitochondrion inner membrane</location>
    </subcellularLocation>
</comment>
<keyword evidence="8 11" id="KW-0350">Heme biosynthesis</keyword>
<evidence type="ECO:0000256" key="6">
    <source>
        <dbReference type="ARBA" id="ARBA00022827"/>
    </source>
</evidence>
<organism evidence="14 15">
    <name type="scientific">Cnephaeus nilssonii</name>
    <name type="common">Northern bat</name>
    <name type="synonym">Eptesicus nilssonii</name>
    <dbReference type="NCBI Taxonomy" id="3371016"/>
    <lineage>
        <taxon>Eukaryota</taxon>
        <taxon>Metazoa</taxon>
        <taxon>Chordata</taxon>
        <taxon>Craniata</taxon>
        <taxon>Vertebrata</taxon>
        <taxon>Euteleostomi</taxon>
        <taxon>Mammalia</taxon>
        <taxon>Eutheria</taxon>
        <taxon>Laurasiatheria</taxon>
        <taxon>Chiroptera</taxon>
        <taxon>Yangochiroptera</taxon>
        <taxon>Vespertilionidae</taxon>
        <taxon>Cnephaeus</taxon>
    </lineage>
</organism>
<comment type="caution">
    <text evidence="14">The sequence shown here is derived from an EMBL/GenBank/DDBJ whole genome shotgun (WGS) entry which is preliminary data.</text>
</comment>
<comment type="similarity">
    <text evidence="3 11">Belongs to the protoporphyrinogen/coproporphyrinogen oxidase family. Protoporphyrinogen oxidase subfamily.</text>
</comment>
<protein>
    <recommendedName>
        <fullName evidence="4 11">Protoporphyrinogen oxidase</fullName>
        <ecNumber evidence="4 11">1.3.3.4</ecNumber>
    </recommendedName>
</protein>
<dbReference type="NCBIfam" id="TIGR00562">
    <property type="entry name" value="proto_IX_ox"/>
    <property type="match status" value="1"/>
</dbReference>
<comment type="catalytic activity">
    <reaction evidence="10 11">
        <text>protoporphyrinogen IX + 3 O2 = protoporphyrin IX + 3 H2O2</text>
        <dbReference type="Rhea" id="RHEA:25576"/>
        <dbReference type="ChEBI" id="CHEBI:15379"/>
        <dbReference type="ChEBI" id="CHEBI:16240"/>
        <dbReference type="ChEBI" id="CHEBI:57306"/>
        <dbReference type="ChEBI" id="CHEBI:57307"/>
        <dbReference type="EC" id="1.3.3.4"/>
    </reaction>
</comment>
<dbReference type="SUPFAM" id="SSF54373">
    <property type="entry name" value="FAD-linked reductases, C-terminal domain"/>
    <property type="match status" value="1"/>
</dbReference>
<accession>A0AA40LFD6</accession>
<proteinExistence type="inferred from homology"/>
<keyword evidence="9 11" id="KW-0627">Porphyrin biosynthesis</keyword>
<keyword evidence="6 11" id="KW-0274">FAD</keyword>
<dbReference type="PANTHER" id="PTHR42923:SF3">
    <property type="entry name" value="PROTOPORPHYRINOGEN OXIDASE"/>
    <property type="match status" value="1"/>
</dbReference>
<feature type="compositionally biased region" description="Gly residues" evidence="12">
    <location>
        <begin position="16"/>
        <end position="26"/>
    </location>
</feature>
<feature type="compositionally biased region" description="Low complexity" evidence="12">
    <location>
        <begin position="27"/>
        <end position="37"/>
    </location>
</feature>
<dbReference type="Pfam" id="PF01593">
    <property type="entry name" value="Amino_oxidase"/>
    <property type="match status" value="1"/>
</dbReference>
<dbReference type="Pfam" id="PF13450">
    <property type="entry name" value="NAD_binding_8"/>
    <property type="match status" value="1"/>
</dbReference>
<dbReference type="InterPro" id="IPR050464">
    <property type="entry name" value="Zeta_carotene_desat/Oxidored"/>
</dbReference>
<evidence type="ECO:0000259" key="13">
    <source>
        <dbReference type="Pfam" id="PF01593"/>
    </source>
</evidence>
<dbReference type="InterPro" id="IPR002937">
    <property type="entry name" value="Amino_oxidase"/>
</dbReference>
<evidence type="ECO:0000256" key="7">
    <source>
        <dbReference type="ARBA" id="ARBA00023002"/>
    </source>
</evidence>
<dbReference type="Gene3D" id="3.50.50.60">
    <property type="entry name" value="FAD/NAD(P)-binding domain"/>
    <property type="match status" value="3"/>
</dbReference>
<dbReference type="EMBL" id="JAULJE010000022">
    <property type="protein sequence ID" value="KAK1329548.1"/>
    <property type="molecule type" value="Genomic_DNA"/>
</dbReference>
<evidence type="ECO:0000256" key="12">
    <source>
        <dbReference type="SAM" id="MobiDB-lite"/>
    </source>
</evidence>
<dbReference type="AlphaFoldDB" id="A0AA40LFD6"/>
<dbReference type="InterPro" id="IPR004572">
    <property type="entry name" value="Protoporphyrinogen_oxidase"/>
</dbReference>
<name>A0AA40LFD6_CNENI</name>
<evidence type="ECO:0000256" key="4">
    <source>
        <dbReference type="ARBA" id="ARBA00012867"/>
    </source>
</evidence>
<evidence type="ECO:0000256" key="11">
    <source>
        <dbReference type="RuleBase" id="RU367069"/>
    </source>
</evidence>
<keyword evidence="7 11" id="KW-0560">Oxidoreductase</keyword>
<evidence type="ECO:0000313" key="14">
    <source>
        <dbReference type="EMBL" id="KAK1329548.1"/>
    </source>
</evidence>
<keyword evidence="5 11" id="KW-0285">Flavoprotein</keyword>
<dbReference type="GO" id="GO:0004729">
    <property type="term" value="F:oxygen-dependent protoporphyrinogen oxidase activity"/>
    <property type="evidence" value="ECO:0007669"/>
    <property type="project" value="UniProtKB-UniRule"/>
</dbReference>
<feature type="domain" description="Amine oxidase" evidence="13">
    <location>
        <begin position="360"/>
        <end position="659"/>
    </location>
</feature>